<evidence type="ECO:0000259" key="4">
    <source>
        <dbReference type="PROSITE" id="PS50043"/>
    </source>
</evidence>
<dbReference type="SUPFAM" id="SSF52540">
    <property type="entry name" value="P-loop containing nucleoside triphosphate hydrolases"/>
    <property type="match status" value="1"/>
</dbReference>
<dbReference type="PROSITE" id="PS00622">
    <property type="entry name" value="HTH_LUXR_1"/>
    <property type="match status" value="1"/>
</dbReference>
<dbReference type="GO" id="GO:0004016">
    <property type="term" value="F:adenylate cyclase activity"/>
    <property type="evidence" value="ECO:0007669"/>
    <property type="project" value="TreeGrafter"/>
</dbReference>
<dbReference type="RefSeq" id="WP_114017407.1">
    <property type="nucleotide sequence ID" value="NZ_QOIM01000040.1"/>
</dbReference>
<dbReference type="AlphaFoldDB" id="A0A367EEU8"/>
<dbReference type="Gene3D" id="1.10.10.10">
    <property type="entry name" value="Winged helix-like DNA-binding domain superfamily/Winged helix DNA-binding domain"/>
    <property type="match status" value="1"/>
</dbReference>
<dbReference type="GO" id="GO:0005737">
    <property type="term" value="C:cytoplasm"/>
    <property type="evidence" value="ECO:0007669"/>
    <property type="project" value="TreeGrafter"/>
</dbReference>
<keyword evidence="2" id="KW-0067">ATP-binding</keyword>
<dbReference type="Proteomes" id="UP000253507">
    <property type="component" value="Unassembled WGS sequence"/>
</dbReference>
<name>A0A367EEU8_9ACTN</name>
<dbReference type="PANTHER" id="PTHR16305:SF35">
    <property type="entry name" value="TRANSCRIPTIONAL ACTIVATOR DOMAIN"/>
    <property type="match status" value="1"/>
</dbReference>
<reference evidence="5 6" key="1">
    <citation type="submission" date="2018-06" db="EMBL/GenBank/DDBJ databases">
        <title>Streptomyces reniochalinae sp. nov. and Streptomyces diacarnus sp. nov. from marine sponges.</title>
        <authorList>
            <person name="Li L."/>
        </authorList>
    </citation>
    <scope>NUCLEOTIDE SEQUENCE [LARGE SCALE GENOMIC DNA]</scope>
    <source>
        <strain evidence="5 6">LHW50302</strain>
    </source>
</reference>
<evidence type="ECO:0000256" key="1">
    <source>
        <dbReference type="ARBA" id="ARBA00022741"/>
    </source>
</evidence>
<dbReference type="InterPro" id="IPR003593">
    <property type="entry name" value="AAA+_ATPase"/>
</dbReference>
<dbReference type="GO" id="GO:0006355">
    <property type="term" value="P:regulation of DNA-templated transcription"/>
    <property type="evidence" value="ECO:0007669"/>
    <property type="project" value="InterPro"/>
</dbReference>
<feature type="region of interest" description="Disordered" evidence="3">
    <location>
        <begin position="855"/>
        <end position="878"/>
    </location>
</feature>
<gene>
    <name evidence="5" type="ORF">DQ392_21925</name>
</gene>
<feature type="region of interest" description="Disordered" evidence="3">
    <location>
        <begin position="947"/>
        <end position="972"/>
    </location>
</feature>
<keyword evidence="1" id="KW-0547">Nucleotide-binding</keyword>
<dbReference type="Gene3D" id="1.25.40.10">
    <property type="entry name" value="Tetratricopeptide repeat domain"/>
    <property type="match status" value="1"/>
</dbReference>
<dbReference type="Gene3D" id="3.40.50.300">
    <property type="entry name" value="P-loop containing nucleotide triphosphate hydrolases"/>
    <property type="match status" value="1"/>
</dbReference>
<dbReference type="InterPro" id="IPR000792">
    <property type="entry name" value="Tscrpt_reg_LuxR_C"/>
</dbReference>
<evidence type="ECO:0000256" key="3">
    <source>
        <dbReference type="SAM" id="MobiDB-lite"/>
    </source>
</evidence>
<sequence>MRSSSPQAALNCRSQQPTRLTEPTRLIERDVELETLTRALSDCAAGEGGVVVVRGVVGSGKTTLLHVLTQRAERSGAVVLHAAASRSEQDRPFGVISQLVRTSGLPAADIDPLLKRVESETPSVGPHAGTADIDPAVTMGLERELWELIRRQAESRPVVIGVDEVHDADRASLDSLLYVARRMRSARVLLVLNEDCRAHQTYPWFHAELFRQPNGRRLKLPLLSADGVSRMIADVAGARPPEESAACHRVSGGNPLLLGALLEDARPPAGGRPAPLVPGEAFRQAVSNCLYRCGETLRDCARVRAVLGDEPASPAVLAEVLGLDTDTARQATEALVAMGLLDNGRFRHEAVRDAVLDSMTPDCRSRLHADAARVLRNHGRGSIDLARHLIAASPFGESWATPVLLDAARQAIADNDVTLAIDSLRAAHESCADERQRMTVLSALMRVQWRVNPAAAVRHLPELTAAARLNKLSAYEATQLIAHLLWHGRTGEAREVFTATEETRKRNPLGADEFDDALNTARLWLGFSCPGPLPEESAGAAARHSLHRRALSAMYEALTGSGAGSEFLDVDEAIQRFSVDNEGFLPATAALVVLIYTDRLDEAALSCDSLVEDARKWNAPMWCALLQAIRAHIHLRTGDMRRAADAAREALQAHPVKSWGIFIGSPLASLVLSSVAAGRHQEAEEYLRVPVTTGMFRTPFGLDYLRARGRYFAARGRPHAALGDFRQCGELMGNWRIDLSAVVPWRTDAAEMCLALGRKQEARQYAREQLALLRPDERWIRGTTLRVLAASEESRDELPLLRESLRLLEEYGDRYEQARTLLDLSLVHRSRGDVEAAHTVRMSAARLADACGFELPGDERRPGTRHPAAGSGRVPEPRECEGHLALSDAERRVASLAVAGRTNRQIARQLFLTVSTVEQHLTRVYRKLRVRSRTDLTAEILDGAIPPSDDCGAGPHAGRTATGGHSPRTVPT</sequence>
<evidence type="ECO:0000256" key="2">
    <source>
        <dbReference type="ARBA" id="ARBA00022840"/>
    </source>
</evidence>
<dbReference type="GO" id="GO:0005524">
    <property type="term" value="F:ATP binding"/>
    <property type="evidence" value="ECO:0007669"/>
    <property type="project" value="UniProtKB-KW"/>
</dbReference>
<dbReference type="PANTHER" id="PTHR16305">
    <property type="entry name" value="TESTICULAR SOLUBLE ADENYLYL CYCLASE"/>
    <property type="match status" value="1"/>
</dbReference>
<dbReference type="InterPro" id="IPR011990">
    <property type="entry name" value="TPR-like_helical_dom_sf"/>
</dbReference>
<dbReference type="GO" id="GO:0003677">
    <property type="term" value="F:DNA binding"/>
    <property type="evidence" value="ECO:0007669"/>
    <property type="project" value="InterPro"/>
</dbReference>
<dbReference type="OrthoDB" id="3178131at2"/>
<evidence type="ECO:0000313" key="6">
    <source>
        <dbReference type="Proteomes" id="UP000253507"/>
    </source>
</evidence>
<dbReference type="InterPro" id="IPR016032">
    <property type="entry name" value="Sig_transdc_resp-reg_C-effctor"/>
</dbReference>
<dbReference type="PRINTS" id="PR00038">
    <property type="entry name" value="HTHLUXR"/>
</dbReference>
<dbReference type="Pfam" id="PF00196">
    <property type="entry name" value="GerE"/>
    <property type="match status" value="1"/>
</dbReference>
<dbReference type="InterPro" id="IPR036388">
    <property type="entry name" value="WH-like_DNA-bd_sf"/>
</dbReference>
<organism evidence="5 6">
    <name type="scientific">Streptomyces reniochalinae</name>
    <dbReference type="NCBI Taxonomy" id="2250578"/>
    <lineage>
        <taxon>Bacteria</taxon>
        <taxon>Bacillati</taxon>
        <taxon>Actinomycetota</taxon>
        <taxon>Actinomycetes</taxon>
        <taxon>Kitasatosporales</taxon>
        <taxon>Streptomycetaceae</taxon>
        <taxon>Streptomyces</taxon>
    </lineage>
</organism>
<dbReference type="SMART" id="SM00421">
    <property type="entry name" value="HTH_LUXR"/>
    <property type="match status" value="1"/>
</dbReference>
<keyword evidence="6" id="KW-1185">Reference proteome</keyword>
<dbReference type="EMBL" id="QOIM01000040">
    <property type="protein sequence ID" value="RCG15740.1"/>
    <property type="molecule type" value="Genomic_DNA"/>
</dbReference>
<feature type="domain" description="HTH luxR-type" evidence="4">
    <location>
        <begin position="879"/>
        <end position="944"/>
    </location>
</feature>
<evidence type="ECO:0000313" key="5">
    <source>
        <dbReference type="EMBL" id="RCG15740.1"/>
    </source>
</evidence>
<dbReference type="InterPro" id="IPR027417">
    <property type="entry name" value="P-loop_NTPase"/>
</dbReference>
<dbReference type="Pfam" id="PF13191">
    <property type="entry name" value="AAA_16"/>
    <property type="match status" value="1"/>
</dbReference>
<dbReference type="CDD" id="cd06170">
    <property type="entry name" value="LuxR_C_like"/>
    <property type="match status" value="1"/>
</dbReference>
<dbReference type="SUPFAM" id="SSF46894">
    <property type="entry name" value="C-terminal effector domain of the bipartite response regulators"/>
    <property type="match status" value="1"/>
</dbReference>
<dbReference type="PROSITE" id="PS50043">
    <property type="entry name" value="HTH_LUXR_2"/>
    <property type="match status" value="1"/>
</dbReference>
<dbReference type="InterPro" id="IPR041664">
    <property type="entry name" value="AAA_16"/>
</dbReference>
<comment type="caution">
    <text evidence="5">The sequence shown here is derived from an EMBL/GenBank/DDBJ whole genome shotgun (WGS) entry which is preliminary data.</text>
</comment>
<dbReference type="SUPFAM" id="SSF48452">
    <property type="entry name" value="TPR-like"/>
    <property type="match status" value="1"/>
</dbReference>
<protein>
    <submittedName>
        <fullName evidence="5">Helix-turn-helix transcriptional regulator</fullName>
    </submittedName>
</protein>
<accession>A0A367EEU8</accession>
<dbReference type="SMART" id="SM00382">
    <property type="entry name" value="AAA"/>
    <property type="match status" value="1"/>
</dbReference>
<proteinExistence type="predicted"/>